<evidence type="ECO:0000259" key="3">
    <source>
        <dbReference type="Pfam" id="PF23024"/>
    </source>
</evidence>
<dbReference type="InterPro" id="IPR042099">
    <property type="entry name" value="ANL_N_sf"/>
</dbReference>
<protein>
    <submittedName>
        <fullName evidence="4">Acyl-CoA synthetase (AMP-forming)/AMP-acid ligase II</fullName>
    </submittedName>
</protein>
<feature type="domain" description="AMP-dependent synthetase/ligase" evidence="2">
    <location>
        <begin position="35"/>
        <end position="402"/>
    </location>
</feature>
<dbReference type="Pfam" id="PF23024">
    <property type="entry name" value="AMP-dom_DIP2-like"/>
    <property type="match status" value="1"/>
</dbReference>
<sequence length="562" mass="61507">MKYDDHNVDLAALWLDIAADDRGSIRVHCEMRNRVVKLRYGKLVTAGCLAAELLQARGVRPRQRVLLCGQNSPEFVLAWVGLSLLGAVPVPLPPSVTMAGDDSFANRVAPLLPHHQHFVCRREDRDRCSGCAGADAVEFIDICAAMGPLIEGLERGQPVLQGALDSRLELLHTLGADDEAFIQYTSGSTSTPKGIVVSYRNILANTTAIHRGNGAVAGRDCYLTWLPVYHDYGLVGNFLSALFNRVNLVMVPPIYFVKRPLRFMALVVEYRANFMCMPNFGLEMILKALEIKGAAPGSLDLSSLRWWSVGAEPVSADTLERVSEQLAPFGLGAGVLSPSYGLAEATVGVSISLPGELHRIHHIGDRRLVGNGPLMDGFEMQLRDLDSSGAGRLFLRGDSMARHAYIDGVKQRICDDGGYVDTKDIACLRDGELLVCGRADEMFTIRGENYFPYDIENVVRRVSPLGARRVACFGVCREDGSGPRVVVLYESKNTGREFHLGMQSRLRELIISQTGLPVDEIYAVPARSIPVTTSGKVQRKRAANLYRQGHFARAAIVCDATA</sequence>
<dbReference type="AlphaFoldDB" id="A0A7W4ZB54"/>
<dbReference type="Gene3D" id="3.40.50.12780">
    <property type="entry name" value="N-terminal domain of ligase-like"/>
    <property type="match status" value="1"/>
</dbReference>
<proteinExistence type="inferred from homology"/>
<name>A0A7W4ZB54_9GAMM</name>
<dbReference type="PROSITE" id="PS00455">
    <property type="entry name" value="AMP_BINDING"/>
    <property type="match status" value="1"/>
</dbReference>
<gene>
    <name evidence="4" type="ORF">FHS09_002773</name>
</gene>
<accession>A0A7W4ZB54</accession>
<dbReference type="GO" id="GO:0070566">
    <property type="term" value="F:adenylyltransferase activity"/>
    <property type="evidence" value="ECO:0007669"/>
    <property type="project" value="TreeGrafter"/>
</dbReference>
<dbReference type="InterPro" id="IPR045851">
    <property type="entry name" value="AMP-bd_C_sf"/>
</dbReference>
<dbReference type="GO" id="GO:0006633">
    <property type="term" value="P:fatty acid biosynthetic process"/>
    <property type="evidence" value="ECO:0007669"/>
    <property type="project" value="TreeGrafter"/>
</dbReference>
<dbReference type="PANTHER" id="PTHR22754">
    <property type="entry name" value="DISCO-INTERACTING PROTEIN 2 DIP2 -RELATED"/>
    <property type="match status" value="1"/>
</dbReference>
<feature type="domain" description="AMP-binding enzyme C-terminal" evidence="3">
    <location>
        <begin position="441"/>
        <end position="550"/>
    </location>
</feature>
<dbReference type="Gene3D" id="3.30.300.30">
    <property type="match status" value="1"/>
</dbReference>
<dbReference type="GO" id="GO:0005886">
    <property type="term" value="C:plasma membrane"/>
    <property type="evidence" value="ECO:0007669"/>
    <property type="project" value="TreeGrafter"/>
</dbReference>
<dbReference type="InterPro" id="IPR000873">
    <property type="entry name" value="AMP-dep_synth/lig_dom"/>
</dbReference>
<comment type="similarity">
    <text evidence="1">Belongs to the ATP-dependent AMP-binding enzyme family.</text>
</comment>
<evidence type="ECO:0000313" key="4">
    <source>
        <dbReference type="EMBL" id="MBB3061930.1"/>
    </source>
</evidence>
<dbReference type="Pfam" id="PF00501">
    <property type="entry name" value="AMP-binding"/>
    <property type="match status" value="1"/>
</dbReference>
<dbReference type="GO" id="GO:0016874">
    <property type="term" value="F:ligase activity"/>
    <property type="evidence" value="ECO:0007669"/>
    <property type="project" value="UniProtKB-KW"/>
</dbReference>
<dbReference type="Proteomes" id="UP000535937">
    <property type="component" value="Unassembled WGS sequence"/>
</dbReference>
<evidence type="ECO:0000313" key="5">
    <source>
        <dbReference type="Proteomes" id="UP000535937"/>
    </source>
</evidence>
<dbReference type="RefSeq" id="WP_183460761.1">
    <property type="nucleotide sequence ID" value="NZ_JACHWZ010000012.1"/>
</dbReference>
<evidence type="ECO:0000256" key="1">
    <source>
        <dbReference type="ARBA" id="ARBA00006432"/>
    </source>
</evidence>
<comment type="caution">
    <text evidence="4">The sequence shown here is derived from an EMBL/GenBank/DDBJ whole genome shotgun (WGS) entry which is preliminary data.</text>
</comment>
<dbReference type="InterPro" id="IPR025110">
    <property type="entry name" value="AMP-bd_C"/>
</dbReference>
<evidence type="ECO:0000259" key="2">
    <source>
        <dbReference type="Pfam" id="PF00501"/>
    </source>
</evidence>
<keyword evidence="4" id="KW-0436">Ligase</keyword>
<dbReference type="EMBL" id="JACHWZ010000012">
    <property type="protein sequence ID" value="MBB3061930.1"/>
    <property type="molecule type" value="Genomic_DNA"/>
</dbReference>
<organism evidence="4 5">
    <name type="scientific">Microbulbifer rhizosphaerae</name>
    <dbReference type="NCBI Taxonomy" id="1562603"/>
    <lineage>
        <taxon>Bacteria</taxon>
        <taxon>Pseudomonadati</taxon>
        <taxon>Pseudomonadota</taxon>
        <taxon>Gammaproteobacteria</taxon>
        <taxon>Cellvibrionales</taxon>
        <taxon>Microbulbiferaceae</taxon>
        <taxon>Microbulbifer</taxon>
    </lineage>
</organism>
<keyword evidence="5" id="KW-1185">Reference proteome</keyword>
<dbReference type="PANTHER" id="PTHR22754:SF32">
    <property type="entry name" value="DISCO-INTERACTING PROTEIN 2"/>
    <property type="match status" value="1"/>
</dbReference>
<reference evidence="4 5" key="1">
    <citation type="submission" date="2020-08" db="EMBL/GenBank/DDBJ databases">
        <title>Genomic Encyclopedia of Type Strains, Phase III (KMG-III): the genomes of soil and plant-associated and newly described type strains.</title>
        <authorList>
            <person name="Whitman W."/>
        </authorList>
    </citation>
    <scope>NUCLEOTIDE SEQUENCE [LARGE SCALE GENOMIC DNA]</scope>
    <source>
        <strain evidence="4 5">CECT 8799</strain>
    </source>
</reference>
<dbReference type="InterPro" id="IPR020845">
    <property type="entry name" value="AMP-binding_CS"/>
</dbReference>
<dbReference type="SUPFAM" id="SSF56801">
    <property type="entry name" value="Acetyl-CoA synthetase-like"/>
    <property type="match status" value="1"/>
</dbReference>